<protein>
    <submittedName>
        <fullName evidence="2">Uncharacterized protein</fullName>
    </submittedName>
</protein>
<feature type="compositionally biased region" description="Basic and acidic residues" evidence="1">
    <location>
        <begin position="36"/>
        <end position="47"/>
    </location>
</feature>
<reference evidence="2 3" key="1">
    <citation type="journal article" date="2017" name="Curr. Biol.">
        <title>The Evolution of Venom by Co-option of Single-Copy Genes.</title>
        <authorList>
            <person name="Martinson E.O."/>
            <person name="Mrinalini"/>
            <person name="Kelkar Y.D."/>
            <person name="Chang C.H."/>
            <person name="Werren J.H."/>
        </authorList>
    </citation>
    <scope>NUCLEOTIDE SEQUENCE [LARGE SCALE GENOMIC DNA]</scope>
    <source>
        <strain evidence="2 3">Alberta</strain>
        <tissue evidence="2">Whole body</tissue>
    </source>
</reference>
<dbReference type="AlphaFoldDB" id="A0A232FNI8"/>
<dbReference type="EMBL" id="NNAY01000002">
    <property type="protein sequence ID" value="OXU32284.1"/>
    <property type="molecule type" value="Genomic_DNA"/>
</dbReference>
<gene>
    <name evidence="2" type="ORF">TSAR_007060</name>
</gene>
<evidence type="ECO:0000313" key="3">
    <source>
        <dbReference type="Proteomes" id="UP000215335"/>
    </source>
</evidence>
<keyword evidence="3" id="KW-1185">Reference proteome</keyword>
<feature type="region of interest" description="Disordered" evidence="1">
    <location>
        <begin position="135"/>
        <end position="154"/>
    </location>
</feature>
<comment type="caution">
    <text evidence="2">The sequence shown here is derived from an EMBL/GenBank/DDBJ whole genome shotgun (WGS) entry which is preliminary data.</text>
</comment>
<accession>A0A232FNI8</accession>
<name>A0A232FNI8_9HYME</name>
<organism evidence="2 3">
    <name type="scientific">Trichomalopsis sarcophagae</name>
    <dbReference type="NCBI Taxonomy" id="543379"/>
    <lineage>
        <taxon>Eukaryota</taxon>
        <taxon>Metazoa</taxon>
        <taxon>Ecdysozoa</taxon>
        <taxon>Arthropoda</taxon>
        <taxon>Hexapoda</taxon>
        <taxon>Insecta</taxon>
        <taxon>Pterygota</taxon>
        <taxon>Neoptera</taxon>
        <taxon>Endopterygota</taxon>
        <taxon>Hymenoptera</taxon>
        <taxon>Apocrita</taxon>
        <taxon>Proctotrupomorpha</taxon>
        <taxon>Chalcidoidea</taxon>
        <taxon>Pteromalidae</taxon>
        <taxon>Pteromalinae</taxon>
        <taxon>Trichomalopsis</taxon>
    </lineage>
</organism>
<feature type="region of interest" description="Disordered" evidence="1">
    <location>
        <begin position="1"/>
        <end position="52"/>
    </location>
</feature>
<evidence type="ECO:0000313" key="2">
    <source>
        <dbReference type="EMBL" id="OXU32284.1"/>
    </source>
</evidence>
<sequence>MSRRRPRPSAVHQDPGRKASRSSGAGGAADLSQPRDPQEQEQARQKLLETLQGCADEKRRDVLRAKEERRSSATGLLLVRRGQERLGRVSQIRGGRRGAEARGDLRAVQGEKRQRDQRQQKLTVRGCEGRVRGREFGSEGTGGCRRGVEQVRFQ</sequence>
<evidence type="ECO:0000256" key="1">
    <source>
        <dbReference type="SAM" id="MobiDB-lite"/>
    </source>
</evidence>
<proteinExistence type="predicted"/>
<dbReference type="Proteomes" id="UP000215335">
    <property type="component" value="Unassembled WGS sequence"/>
</dbReference>